<proteinExistence type="predicted"/>
<dbReference type="PANTHER" id="PTHR33257:SF4">
    <property type="entry name" value="EXPRESSED PROTEIN"/>
    <property type="match status" value="1"/>
</dbReference>
<comment type="caution">
    <text evidence="2">The sequence shown here is derived from an EMBL/GenBank/DDBJ whole genome shotgun (WGS) entry which is preliminary data.</text>
</comment>
<dbReference type="EMBL" id="VEPZ02001703">
    <property type="protein sequence ID" value="KAE8662537.1"/>
    <property type="molecule type" value="Genomic_DNA"/>
</dbReference>
<evidence type="ECO:0000256" key="1">
    <source>
        <dbReference type="SAM" id="MobiDB-lite"/>
    </source>
</evidence>
<accession>A0A6A2XZV9</accession>
<organism evidence="2 3">
    <name type="scientific">Hibiscus syriacus</name>
    <name type="common">Rose of Sharon</name>
    <dbReference type="NCBI Taxonomy" id="106335"/>
    <lineage>
        <taxon>Eukaryota</taxon>
        <taxon>Viridiplantae</taxon>
        <taxon>Streptophyta</taxon>
        <taxon>Embryophyta</taxon>
        <taxon>Tracheophyta</taxon>
        <taxon>Spermatophyta</taxon>
        <taxon>Magnoliopsida</taxon>
        <taxon>eudicotyledons</taxon>
        <taxon>Gunneridae</taxon>
        <taxon>Pentapetalae</taxon>
        <taxon>rosids</taxon>
        <taxon>malvids</taxon>
        <taxon>Malvales</taxon>
        <taxon>Malvaceae</taxon>
        <taxon>Malvoideae</taxon>
        <taxon>Hibiscus</taxon>
    </lineage>
</organism>
<dbReference type="AlphaFoldDB" id="A0A6A2XZV9"/>
<feature type="region of interest" description="Disordered" evidence="1">
    <location>
        <begin position="27"/>
        <end position="65"/>
    </location>
</feature>
<reference evidence="2" key="1">
    <citation type="submission" date="2019-09" db="EMBL/GenBank/DDBJ databases">
        <title>Draft genome information of white flower Hibiscus syriacus.</title>
        <authorList>
            <person name="Kim Y.-M."/>
        </authorList>
    </citation>
    <scope>NUCLEOTIDE SEQUENCE [LARGE SCALE GENOMIC DNA]</scope>
    <source>
        <strain evidence="2">YM2019G1</strain>
    </source>
</reference>
<dbReference type="Proteomes" id="UP000436088">
    <property type="component" value="Unassembled WGS sequence"/>
</dbReference>
<protein>
    <submittedName>
        <fullName evidence="2">Structural maintenance of chromosomes protein 1</fullName>
    </submittedName>
</protein>
<sequence>MSKETSMAYSSSKVYYGGASVAIPFDWESHPGTPKHPSSDTVLRPLAPPPSYHSSMKSKPMTKKSLKPSTVLGSIFRKLIAPRKNHASSPSASLSWSPLHGSSSSFSSFMNRKILHRRRSYFSCSCPRSHIHNCMDDDDGDDNRIRSPVPTLCFGFKAKPRNQIEFKGSQSMTKMKKALLSD</sequence>
<name>A0A6A2XZV9_HIBSY</name>
<evidence type="ECO:0000313" key="3">
    <source>
        <dbReference type="Proteomes" id="UP000436088"/>
    </source>
</evidence>
<keyword evidence="3" id="KW-1185">Reference proteome</keyword>
<evidence type="ECO:0000313" key="2">
    <source>
        <dbReference type="EMBL" id="KAE8662537.1"/>
    </source>
</evidence>
<gene>
    <name evidence="2" type="ORF">F3Y22_tig00113302pilonHSYRG00008</name>
</gene>
<dbReference type="PANTHER" id="PTHR33257">
    <property type="entry name" value="OS05G0165500 PROTEIN"/>
    <property type="match status" value="1"/>
</dbReference>